<dbReference type="SUPFAM" id="SSF69118">
    <property type="entry name" value="AhpD-like"/>
    <property type="match status" value="1"/>
</dbReference>
<reference evidence="2" key="1">
    <citation type="submission" date="2023-08" db="EMBL/GenBank/DDBJ databases">
        <title>Emergence of clinically-relevant ST2 carbapenem-resistant Acinetobacter baumannii strains in hospital sewages in Zhejiang, East of China.</title>
        <authorList>
            <person name="Kaichao C."/>
            <person name="Zhang R."/>
        </authorList>
    </citation>
    <scope>NUCLEOTIDE SEQUENCE</scope>
    <source>
        <strain evidence="2">M-SY-60</strain>
    </source>
</reference>
<dbReference type="RefSeq" id="WP_004870190.1">
    <property type="nucleotide sequence ID" value="NZ_BBLI01000035.1"/>
</dbReference>
<dbReference type="Proteomes" id="UP001243195">
    <property type="component" value="Unassembled WGS sequence"/>
</dbReference>
<evidence type="ECO:0000259" key="1">
    <source>
        <dbReference type="Pfam" id="PF02627"/>
    </source>
</evidence>
<dbReference type="PANTHER" id="PTHR33570:SF9">
    <property type="entry name" value="BLL4600 PROTEIN"/>
    <property type="match status" value="1"/>
</dbReference>
<dbReference type="InterPro" id="IPR029032">
    <property type="entry name" value="AhpD-like"/>
</dbReference>
<evidence type="ECO:0000313" key="2">
    <source>
        <dbReference type="EMBL" id="MDQ9073456.1"/>
    </source>
</evidence>
<name>A0AAW8JQ43_9GAMM</name>
<dbReference type="Gene3D" id="1.20.1290.10">
    <property type="entry name" value="AhpD-like"/>
    <property type="match status" value="1"/>
</dbReference>
<dbReference type="Pfam" id="PF02627">
    <property type="entry name" value="CMD"/>
    <property type="match status" value="1"/>
</dbReference>
<dbReference type="InterPro" id="IPR052512">
    <property type="entry name" value="4CMD/NDH-1_regulator"/>
</dbReference>
<sequence length="101" mass="11819">MYKQIDIDNLQHISPKIYELSKSVLFDDIWQREGLDIKTRCFSTMSVLIAQGRYSQLEWHIKNALKEGIQKEQIQELLIHLVFYVGLPNVISALENISEEI</sequence>
<protein>
    <submittedName>
        <fullName evidence="2">Carboxymuconolactone decarboxylase family protein</fullName>
    </submittedName>
</protein>
<dbReference type="GeneID" id="84211521"/>
<organism evidence="2 3">
    <name type="scientific">Acinetobacter gerneri</name>
    <dbReference type="NCBI Taxonomy" id="202952"/>
    <lineage>
        <taxon>Bacteria</taxon>
        <taxon>Pseudomonadati</taxon>
        <taxon>Pseudomonadota</taxon>
        <taxon>Gammaproteobacteria</taxon>
        <taxon>Moraxellales</taxon>
        <taxon>Moraxellaceae</taxon>
        <taxon>Acinetobacter</taxon>
    </lineage>
</organism>
<dbReference type="EMBL" id="JAVIDA010000045">
    <property type="protein sequence ID" value="MDQ9073456.1"/>
    <property type="molecule type" value="Genomic_DNA"/>
</dbReference>
<evidence type="ECO:0000313" key="3">
    <source>
        <dbReference type="Proteomes" id="UP001243195"/>
    </source>
</evidence>
<gene>
    <name evidence="2" type="ORF">RFH51_18590</name>
</gene>
<accession>A0AAW8JQ43</accession>
<proteinExistence type="predicted"/>
<dbReference type="AlphaFoldDB" id="A0AAW8JQ43"/>
<dbReference type="PANTHER" id="PTHR33570">
    <property type="entry name" value="4-CARBOXYMUCONOLACTONE DECARBOXYLASE FAMILY PROTEIN"/>
    <property type="match status" value="1"/>
</dbReference>
<feature type="domain" description="Carboxymuconolactone decarboxylase-like" evidence="1">
    <location>
        <begin position="15"/>
        <end position="95"/>
    </location>
</feature>
<dbReference type="InterPro" id="IPR003779">
    <property type="entry name" value="CMD-like"/>
</dbReference>
<comment type="caution">
    <text evidence="2">The sequence shown here is derived from an EMBL/GenBank/DDBJ whole genome shotgun (WGS) entry which is preliminary data.</text>
</comment>
<dbReference type="GO" id="GO:0051920">
    <property type="term" value="F:peroxiredoxin activity"/>
    <property type="evidence" value="ECO:0007669"/>
    <property type="project" value="InterPro"/>
</dbReference>